<evidence type="ECO:0000313" key="1">
    <source>
        <dbReference type="EMBL" id="XCB33488.1"/>
    </source>
</evidence>
<accession>A0AAU7ZR83</accession>
<organism evidence="1">
    <name type="scientific">Tunturiibacter psychrotolerans</name>
    <dbReference type="NCBI Taxonomy" id="3069686"/>
    <lineage>
        <taxon>Bacteria</taxon>
        <taxon>Pseudomonadati</taxon>
        <taxon>Acidobacteriota</taxon>
        <taxon>Terriglobia</taxon>
        <taxon>Terriglobales</taxon>
        <taxon>Acidobacteriaceae</taxon>
        <taxon>Tunturiibacter</taxon>
    </lineage>
</organism>
<reference evidence="1" key="1">
    <citation type="submission" date="2023-08" db="EMBL/GenBank/DDBJ databases">
        <authorList>
            <person name="Messyasz A."/>
            <person name="Mannisto M.K."/>
            <person name="Kerkhof L.J."/>
            <person name="Haggblom M."/>
        </authorList>
    </citation>
    <scope>NUCLEOTIDE SEQUENCE</scope>
    <source>
        <strain evidence="1">X5P6</strain>
    </source>
</reference>
<dbReference type="Gene3D" id="1.25.10.10">
    <property type="entry name" value="Leucine-rich Repeat Variant"/>
    <property type="match status" value="1"/>
</dbReference>
<dbReference type="EMBL" id="CP132942">
    <property type="protein sequence ID" value="XCB33488.1"/>
    <property type="molecule type" value="Genomic_DNA"/>
</dbReference>
<reference evidence="1" key="2">
    <citation type="journal article" date="2024" name="Environ. Microbiol.">
        <title>Genome analysis and description of Tunturibacter gen. nov. expands the diversity of Terriglobia in tundra soils.</title>
        <authorList>
            <person name="Messyasz A."/>
            <person name="Mannisto M.K."/>
            <person name="Kerkhof L.J."/>
            <person name="Haggblom M.M."/>
        </authorList>
    </citation>
    <scope>NUCLEOTIDE SEQUENCE</scope>
    <source>
        <strain evidence="1">X5P6</strain>
    </source>
</reference>
<dbReference type="AlphaFoldDB" id="A0AAU7ZR83"/>
<evidence type="ECO:0008006" key="2">
    <source>
        <dbReference type="Google" id="ProtNLM"/>
    </source>
</evidence>
<name>A0AAU7ZR83_9BACT</name>
<protein>
    <recommendedName>
        <fullName evidence="2">HEAT repeat domain-containing protein</fullName>
    </recommendedName>
</protein>
<dbReference type="InterPro" id="IPR011989">
    <property type="entry name" value="ARM-like"/>
</dbReference>
<proteinExistence type="predicted"/>
<sequence length="162" mass="18088">MARAIAEESGGVKVAARALVRELFGEDVEVRKRAADVARRITEADGSLLEHYADELAGLLETLPVEESRTRWHLGLVVPRVANTCAQRLRAARTMSLLAEDESNVVRCSAVEGMGLLALQEPSLRDEAEEMVERYLREGTVAMKSRARGVQRSWMRAEQKKR</sequence>
<dbReference type="InterPro" id="IPR016024">
    <property type="entry name" value="ARM-type_fold"/>
</dbReference>
<dbReference type="KEGG" id="tpsc:RBB77_01005"/>
<gene>
    <name evidence="1" type="ORF">RBB77_01005</name>
</gene>
<dbReference type="RefSeq" id="WP_353064325.1">
    <property type="nucleotide sequence ID" value="NZ_CP132942.1"/>
</dbReference>
<dbReference type="SUPFAM" id="SSF48371">
    <property type="entry name" value="ARM repeat"/>
    <property type="match status" value="1"/>
</dbReference>